<proteinExistence type="predicted"/>
<name>F9U6C1_9GAMM</name>
<accession>F9U6C1</accession>
<evidence type="ECO:0000313" key="1">
    <source>
        <dbReference type="EMBL" id="EGV20694.1"/>
    </source>
</evidence>
<protein>
    <recommendedName>
        <fullName evidence="3">Cysteinyl-tRNA synthetase</fullName>
    </recommendedName>
</protein>
<dbReference type="AlphaFoldDB" id="F9U6C1"/>
<dbReference type="EMBL" id="AFWV01000001">
    <property type="protein sequence ID" value="EGV20694.1"/>
    <property type="molecule type" value="Genomic_DNA"/>
</dbReference>
<dbReference type="eggNOG" id="ENOG5030NHK">
    <property type="taxonomic scope" value="Bacteria"/>
</dbReference>
<dbReference type="Proteomes" id="UP000005459">
    <property type="component" value="Unassembled WGS sequence"/>
</dbReference>
<reference evidence="1 2" key="1">
    <citation type="submission" date="2011-06" db="EMBL/GenBank/DDBJ databases">
        <title>The draft genome of Thiocapsa marina 5811.</title>
        <authorList>
            <consortium name="US DOE Joint Genome Institute (JGI-PGF)"/>
            <person name="Lucas S."/>
            <person name="Han J."/>
            <person name="Cheng J.-F."/>
            <person name="Goodwin L."/>
            <person name="Pitluck S."/>
            <person name="Peters L."/>
            <person name="Land M.L."/>
            <person name="Hauser L."/>
            <person name="Vogl K."/>
            <person name="Liu Z."/>
            <person name="Imhoff J."/>
            <person name="Thiel V."/>
            <person name="Frigaard N.-U."/>
            <person name="Bryant D."/>
            <person name="Woyke T.J."/>
        </authorList>
    </citation>
    <scope>NUCLEOTIDE SEQUENCE [LARGE SCALE GENOMIC DNA]</scope>
    <source>
        <strain evidence="1 2">5811</strain>
    </source>
</reference>
<sequence length="169" mass="19614">MQRLEIDGLTFDFPDGWRVGRYDNWRFYRNHFGKMWHGIKALDALAVETESSRTAWLIEVKDYRSHDRTKPSALSEEVARKLFDTLSAILPAKLNAAEPDEKRLAQAVCGARRLRVILHLEQPTKRSRLRPHAINPADVQQQLRRLIKPIDAHPRVVSRQTAGLPWQVF</sequence>
<dbReference type="OrthoDB" id="8479564at2"/>
<evidence type="ECO:0008006" key="3">
    <source>
        <dbReference type="Google" id="ProtNLM"/>
    </source>
</evidence>
<dbReference type="STRING" id="768671.ThimaDRAFT_0472"/>
<organism evidence="1 2">
    <name type="scientific">Thiocapsa marina 5811</name>
    <dbReference type="NCBI Taxonomy" id="768671"/>
    <lineage>
        <taxon>Bacteria</taxon>
        <taxon>Pseudomonadati</taxon>
        <taxon>Pseudomonadota</taxon>
        <taxon>Gammaproteobacteria</taxon>
        <taxon>Chromatiales</taxon>
        <taxon>Chromatiaceae</taxon>
        <taxon>Thiocapsa</taxon>
    </lineage>
</organism>
<gene>
    <name evidence="1" type="ORF">ThimaDRAFT_0472</name>
</gene>
<dbReference type="RefSeq" id="WP_007191350.1">
    <property type="nucleotide sequence ID" value="NZ_AFWV01000001.1"/>
</dbReference>
<evidence type="ECO:0000313" key="2">
    <source>
        <dbReference type="Proteomes" id="UP000005459"/>
    </source>
</evidence>
<keyword evidence="2" id="KW-1185">Reference proteome</keyword>